<evidence type="ECO:0000256" key="1">
    <source>
        <dbReference type="ARBA" id="ARBA00009176"/>
    </source>
</evidence>
<dbReference type="Proteomes" id="UP000012960">
    <property type="component" value="Unplaced"/>
</dbReference>
<evidence type="ECO:0000256" key="2">
    <source>
        <dbReference type="SAM" id="SignalP"/>
    </source>
</evidence>
<keyword evidence="5" id="KW-1185">Reference proteome</keyword>
<dbReference type="PANTHER" id="PTHR46692:SF1">
    <property type="entry name" value="NUCLEOSIDE HYDROLASE 3-RELATED"/>
    <property type="match status" value="1"/>
</dbReference>
<protein>
    <recommendedName>
        <fullName evidence="3">Inosine/uridine-preferring nucleoside hydrolase domain-containing protein</fullName>
    </recommendedName>
</protein>
<dbReference type="InParanoid" id="A0A804KVJ4"/>
<dbReference type="InterPro" id="IPR001910">
    <property type="entry name" value="Inosine/uridine_hydrolase_dom"/>
</dbReference>
<evidence type="ECO:0000259" key="3">
    <source>
        <dbReference type="Pfam" id="PF01156"/>
    </source>
</evidence>
<feature type="domain" description="Inosine/uridine-preferring nucleoside hydrolase" evidence="3">
    <location>
        <begin position="33"/>
        <end position="371"/>
    </location>
</feature>
<feature type="domain" description="Inosine/uridine-preferring nucleoside hydrolase" evidence="3">
    <location>
        <begin position="500"/>
        <end position="650"/>
    </location>
</feature>
<dbReference type="SUPFAM" id="SSF53590">
    <property type="entry name" value="Nucleoside hydrolase"/>
    <property type="match status" value="2"/>
</dbReference>
<comment type="similarity">
    <text evidence="1">Belongs to the IUNH family.</text>
</comment>
<keyword evidence="2" id="KW-0732">Signal</keyword>
<accession>A0A804KVJ4</accession>
<dbReference type="OMA" id="ATIDCVY"/>
<evidence type="ECO:0000313" key="5">
    <source>
        <dbReference type="Proteomes" id="UP000012960"/>
    </source>
</evidence>
<name>A0A804KVJ4_MUSAM</name>
<reference evidence="4" key="1">
    <citation type="submission" date="2021-05" db="UniProtKB">
        <authorList>
            <consortium name="EnsemblPlants"/>
        </authorList>
    </citation>
    <scope>IDENTIFICATION</scope>
    <source>
        <strain evidence="4">subsp. malaccensis</strain>
    </source>
</reference>
<dbReference type="Pfam" id="PF01156">
    <property type="entry name" value="IU_nuc_hydro"/>
    <property type="match status" value="2"/>
</dbReference>
<organism evidence="4 5">
    <name type="scientific">Musa acuminata subsp. malaccensis</name>
    <name type="common">Wild banana</name>
    <name type="synonym">Musa malaccensis</name>
    <dbReference type="NCBI Taxonomy" id="214687"/>
    <lineage>
        <taxon>Eukaryota</taxon>
        <taxon>Viridiplantae</taxon>
        <taxon>Streptophyta</taxon>
        <taxon>Embryophyta</taxon>
        <taxon>Tracheophyta</taxon>
        <taxon>Spermatophyta</taxon>
        <taxon>Magnoliopsida</taxon>
        <taxon>Liliopsida</taxon>
        <taxon>Zingiberales</taxon>
        <taxon>Musaceae</taxon>
        <taxon>Musa</taxon>
    </lineage>
</organism>
<dbReference type="Gramene" id="Ma10_t12750.1">
    <property type="protein sequence ID" value="Ma10_p12750.1"/>
    <property type="gene ID" value="Ma10_g12750"/>
</dbReference>
<dbReference type="EnsemblPlants" id="Ma10_t12750.1">
    <property type="protein sequence ID" value="Ma10_p12750.1"/>
    <property type="gene ID" value="Ma10_g12750"/>
</dbReference>
<evidence type="ECO:0000313" key="4">
    <source>
        <dbReference type="EnsemblPlants" id="Ma10_p12750.1"/>
    </source>
</evidence>
<feature type="chain" id="PRO_5032395539" description="Inosine/uridine-preferring nucleoside hydrolase domain-containing protein" evidence="2">
    <location>
        <begin position="29"/>
        <end position="681"/>
    </location>
</feature>
<dbReference type="PANTHER" id="PTHR46692">
    <property type="entry name" value="INOSINE-URIDINE PREFERRING NUCLEOSIDE HYDROLASE FAMILY PROTEIN"/>
    <property type="match status" value="1"/>
</dbReference>
<dbReference type="FunCoup" id="A0A804KVJ4">
    <property type="interactions" value="2676"/>
</dbReference>
<dbReference type="InterPro" id="IPR036452">
    <property type="entry name" value="Ribo_hydro-like"/>
</dbReference>
<dbReference type="AlphaFoldDB" id="A0A804KVJ4"/>
<dbReference type="Gene3D" id="3.90.245.10">
    <property type="entry name" value="Ribonucleoside hydrolase-like"/>
    <property type="match status" value="2"/>
</dbReference>
<dbReference type="GO" id="GO:0016799">
    <property type="term" value="F:hydrolase activity, hydrolyzing N-glycosyl compounds"/>
    <property type="evidence" value="ECO:0007669"/>
    <property type="project" value="InterPro"/>
</dbReference>
<sequence length="681" mass="76779">MMRTGRSVALLFLVLMEFLGWKSCVVDAKPRRILLDTDMDTDDFFALLYLLKQNRSQFDLKAITISANAWADAGHAVNHVYDILYMMNRDDIPVGVGGDGGILDDGTILPHVGGYLPLIEQGMSTAGDCRYRQAIPVGGHGRLDVNTNYGLRRSFLPQGRRRYIPLQQPTAQKVLIDTVSAGPTVLFVIGSHTNIALFLMTNPHLKKNIEHIYIMGGGVKSKNPCCTNNPSTSCEPQHCDRKGNLFTGYISNPYAEFNIFGDPFAAYQVFHAGIPVTLVPLDSTNTIPINEEFFDVFQQQQETFEAQYCFKSLKIIRDNWFDNQFYTSYFMWDSFTSGVAIEIMSKSDNYDGENEFAEMKYLNITVVTSNEPYGVRDGSNPFFDGRAVPEFNLQKGGVHSGHVQTGLQDPFCIVKGSDRGICQDGYTKEETGPLAVQVLVAQEAKPNQDVHSPLNRQFFKSFLDVLNVHHRSGRFNFTTQFPFYREILYKPNRTNRTLGRGNVFTVPSNEFAEFNMFLDPLAAKKVMESNLRITLIPLSAQQKASSFKRTLQNLKLAEKTPESIFAHSLLSLLDKLQQKQPKLYHHMEIFLGEVLGAVFLVEHSKLNATMQTEKITILTGNMSLDGQITVDKRYGKLVNIVDEFDSEAYYKLLADLLGDKQQSAVIGSFDEQQKIWRTPPK</sequence>
<feature type="signal peptide" evidence="2">
    <location>
        <begin position="1"/>
        <end position="28"/>
    </location>
</feature>
<proteinExistence type="inferred from homology"/>